<dbReference type="InterPro" id="IPR036423">
    <property type="entry name" value="SOD-like_Cu/Zn_dom_sf"/>
</dbReference>
<dbReference type="GO" id="GO:0046872">
    <property type="term" value="F:metal ion binding"/>
    <property type="evidence" value="ECO:0007669"/>
    <property type="project" value="InterPro"/>
</dbReference>
<dbReference type="Pfam" id="PF03564">
    <property type="entry name" value="DUF1759"/>
    <property type="match status" value="1"/>
</dbReference>
<keyword evidence="3" id="KW-1185">Reference proteome</keyword>
<dbReference type="Gene3D" id="3.10.10.10">
    <property type="entry name" value="HIV Type 1 Reverse Transcriptase, subunit A, domain 1"/>
    <property type="match status" value="1"/>
</dbReference>
<name>A0A6A4WEV6_AMPAM</name>
<dbReference type="Gene3D" id="3.30.70.270">
    <property type="match status" value="1"/>
</dbReference>
<dbReference type="OrthoDB" id="8061911at2759"/>
<accession>A0A6A4WEV6</accession>
<dbReference type="InterPro" id="IPR043128">
    <property type="entry name" value="Rev_trsase/Diguanyl_cyclase"/>
</dbReference>
<dbReference type="AlphaFoldDB" id="A0A6A4WEV6"/>
<gene>
    <name evidence="2" type="primary">Sod1_0</name>
    <name evidence="2" type="ORF">FJT64_022547</name>
</gene>
<dbReference type="PANTHER" id="PTHR47331:SF5">
    <property type="entry name" value="RIBONUCLEASE H"/>
    <property type="match status" value="1"/>
</dbReference>
<evidence type="ECO:0000259" key="1">
    <source>
        <dbReference type="Pfam" id="PF00078"/>
    </source>
</evidence>
<dbReference type="PANTHER" id="PTHR47331">
    <property type="entry name" value="PHD-TYPE DOMAIN-CONTAINING PROTEIN"/>
    <property type="match status" value="1"/>
</dbReference>
<dbReference type="Pfam" id="PF00078">
    <property type="entry name" value="RVT_1"/>
    <property type="match status" value="1"/>
</dbReference>
<sequence length="840" mass="94417">MTVSRKKTEKDKEQTKQDVEVSVKGIKQPELPVFEGVIAKFEDWEVVFDAFIGTSRIDPKLKMLYLKNSLSGEALKLVEGYKPSEMGYAKAREALTDKYGGKTRRIRHGLNDIRQFSNIAEGDTRRLEQYADKGRMCMGVRSQQHCYVQTALVEVAGPRGVRLVRALIDGGADASFIRASLADQLGLEKVGQGTFACVGFKERVEEAHQYDQVSARLTGYQKGEAELVFWRTDKLCAPVGAPPPIQSLPPSVELADDFRDGPVDVLIGCDQLYKVVLWNQVEVNPGLRLVETVFGYVLHGQSPGQQTTRQRHAYRCQLVDVERMWTLDAVGVAAEETAERDPPVPTWNATENRYEMGLVWKSDQRPVSNLMLSKTRTHRMTEKLNVEQFQEYDDHLHQLLEDAVIEPALPSPPSEFILPHRGLHRNGKLRVVFDGSAPDGAGMSLNSYLEPGENLLHRLPAVLLNFRSGAVGCQTDIRAAFHQIVLTEEDRQFVQLLWAGQRLRFRRVPFGLTCSPYMLLCTIAEHVRRCLRDEPVLLQKVQDSVYMDDMCPSFSTRAEAEVGLTKMGDVFSEASMDLHNTRMSGDDTEDEKVLGLLLELMAAVVGARLMDFIKNALHLESATVTYWSDSTDVLHWLNRRRPLKMFVENRVKTVLQLTTADQWRHQRTERRSGALSPEERREALRFWIRVSQSAAYAPELEALTAGAPLPPNSRLEKDGAQPSVQPGDDDVLTPAHLLFGVTSIRGVLSPSGHELDSLSRRWRHQRLVSEHLVQRWTKEYLQALRTWSFSRRGRPVRLPEVGEICHADVDDLGKGGHELSSTTGNAGARVCCGVIGIAKL</sequence>
<dbReference type="InterPro" id="IPR000477">
    <property type="entry name" value="RT_dom"/>
</dbReference>
<protein>
    <submittedName>
        <fullName evidence="2">Superoxide dismutase [Cu-Zn]</fullName>
    </submittedName>
</protein>
<dbReference type="Proteomes" id="UP000440578">
    <property type="component" value="Unassembled WGS sequence"/>
</dbReference>
<dbReference type="Gene3D" id="2.60.40.200">
    <property type="entry name" value="Superoxide dismutase, copper/zinc binding domain"/>
    <property type="match status" value="1"/>
</dbReference>
<organism evidence="2 3">
    <name type="scientific">Amphibalanus amphitrite</name>
    <name type="common">Striped barnacle</name>
    <name type="synonym">Balanus amphitrite</name>
    <dbReference type="NCBI Taxonomy" id="1232801"/>
    <lineage>
        <taxon>Eukaryota</taxon>
        <taxon>Metazoa</taxon>
        <taxon>Ecdysozoa</taxon>
        <taxon>Arthropoda</taxon>
        <taxon>Crustacea</taxon>
        <taxon>Multicrustacea</taxon>
        <taxon>Cirripedia</taxon>
        <taxon>Thoracica</taxon>
        <taxon>Thoracicalcarea</taxon>
        <taxon>Balanomorpha</taxon>
        <taxon>Balanoidea</taxon>
        <taxon>Balanidae</taxon>
        <taxon>Amphibalaninae</taxon>
        <taxon>Amphibalanus</taxon>
    </lineage>
</organism>
<evidence type="ECO:0000313" key="2">
    <source>
        <dbReference type="EMBL" id="KAF0305916.1"/>
    </source>
</evidence>
<dbReference type="GO" id="GO:0071897">
    <property type="term" value="P:DNA biosynthetic process"/>
    <property type="evidence" value="ECO:0007669"/>
    <property type="project" value="UniProtKB-ARBA"/>
</dbReference>
<reference evidence="2 3" key="1">
    <citation type="submission" date="2019-07" db="EMBL/GenBank/DDBJ databases">
        <title>Draft genome assembly of a fouling barnacle, Amphibalanus amphitrite (Darwin, 1854): The first reference genome for Thecostraca.</title>
        <authorList>
            <person name="Kim W."/>
        </authorList>
    </citation>
    <scope>NUCLEOTIDE SEQUENCE [LARGE SCALE GENOMIC DNA]</scope>
    <source>
        <strain evidence="2">SNU_AA5</strain>
        <tissue evidence="2">Soma without cirri and trophi</tissue>
    </source>
</reference>
<dbReference type="InterPro" id="IPR005312">
    <property type="entry name" value="DUF1759"/>
</dbReference>
<dbReference type="SUPFAM" id="SSF56672">
    <property type="entry name" value="DNA/RNA polymerases"/>
    <property type="match status" value="1"/>
</dbReference>
<dbReference type="EMBL" id="VIIS01000711">
    <property type="protein sequence ID" value="KAF0305916.1"/>
    <property type="molecule type" value="Genomic_DNA"/>
</dbReference>
<feature type="domain" description="Reverse transcriptase" evidence="1">
    <location>
        <begin position="470"/>
        <end position="580"/>
    </location>
</feature>
<dbReference type="SUPFAM" id="SSF49329">
    <property type="entry name" value="Cu,Zn superoxide dismutase-like"/>
    <property type="match status" value="1"/>
</dbReference>
<dbReference type="InterPro" id="IPR043502">
    <property type="entry name" value="DNA/RNA_pol_sf"/>
</dbReference>
<comment type="caution">
    <text evidence="2">The sequence shown here is derived from an EMBL/GenBank/DDBJ whole genome shotgun (WGS) entry which is preliminary data.</text>
</comment>
<dbReference type="GO" id="GO:0006801">
    <property type="term" value="P:superoxide metabolic process"/>
    <property type="evidence" value="ECO:0007669"/>
    <property type="project" value="InterPro"/>
</dbReference>
<evidence type="ECO:0000313" key="3">
    <source>
        <dbReference type="Proteomes" id="UP000440578"/>
    </source>
</evidence>
<proteinExistence type="predicted"/>